<feature type="transmembrane region" description="Helical" evidence="1">
    <location>
        <begin position="6"/>
        <end position="27"/>
    </location>
</feature>
<dbReference type="EMBL" id="FCOX02000031">
    <property type="protein sequence ID" value="SAK93003.1"/>
    <property type="molecule type" value="Genomic_DNA"/>
</dbReference>
<gene>
    <name evidence="3" type="ORF">AWB78_05071</name>
</gene>
<proteinExistence type="predicted"/>
<feature type="domain" description="TadE-like" evidence="2">
    <location>
        <begin position="2"/>
        <end position="41"/>
    </location>
</feature>
<evidence type="ECO:0000313" key="3">
    <source>
        <dbReference type="EMBL" id="SAK93003.1"/>
    </source>
</evidence>
<evidence type="ECO:0000313" key="4">
    <source>
        <dbReference type="Proteomes" id="UP000071859"/>
    </source>
</evidence>
<accession>A0A158DET1</accession>
<evidence type="ECO:0000259" key="2">
    <source>
        <dbReference type="Pfam" id="PF07811"/>
    </source>
</evidence>
<reference evidence="3" key="1">
    <citation type="submission" date="2016-01" db="EMBL/GenBank/DDBJ databases">
        <authorList>
            <person name="Peeters C."/>
        </authorList>
    </citation>
    <scope>NUCLEOTIDE SEQUENCE</scope>
    <source>
        <strain evidence="3">LMG 29321</strain>
    </source>
</reference>
<sequence length="128" mass="12969">MSLEFVILLPILILVFVGVMDLSLMMYDKSALVAAARTAARAGTVVSVPALTTDQIAAVAASSVNASVINSGASSAPVITVTHANGTSTGNPLTVQISYVYRGLLLGSALSALTGPVSLNATAVMNYE</sequence>
<dbReference type="Proteomes" id="UP000071859">
    <property type="component" value="Unassembled WGS sequence"/>
</dbReference>
<protein>
    <submittedName>
        <fullName evidence="3">TadE family protein</fullName>
    </submittedName>
</protein>
<keyword evidence="1" id="KW-0472">Membrane</keyword>
<dbReference type="RefSeq" id="WP_062608705.1">
    <property type="nucleotide sequence ID" value="NZ_FCOX02000031.1"/>
</dbReference>
<organism evidence="3 4">
    <name type="scientific">Caballeronia calidae</name>
    <dbReference type="NCBI Taxonomy" id="1777139"/>
    <lineage>
        <taxon>Bacteria</taxon>
        <taxon>Pseudomonadati</taxon>
        <taxon>Pseudomonadota</taxon>
        <taxon>Betaproteobacteria</taxon>
        <taxon>Burkholderiales</taxon>
        <taxon>Burkholderiaceae</taxon>
        <taxon>Caballeronia</taxon>
    </lineage>
</organism>
<keyword evidence="1" id="KW-1133">Transmembrane helix</keyword>
<comment type="caution">
    <text evidence="3">The sequence shown here is derived from an EMBL/GenBank/DDBJ whole genome shotgun (WGS) entry which is preliminary data.</text>
</comment>
<dbReference type="InterPro" id="IPR012495">
    <property type="entry name" value="TadE-like_dom"/>
</dbReference>
<dbReference type="Pfam" id="PF07811">
    <property type="entry name" value="TadE"/>
    <property type="match status" value="1"/>
</dbReference>
<name>A0A158DET1_9BURK</name>
<dbReference type="AlphaFoldDB" id="A0A158DET1"/>
<evidence type="ECO:0000256" key="1">
    <source>
        <dbReference type="SAM" id="Phobius"/>
    </source>
</evidence>
<keyword evidence="1" id="KW-0812">Transmembrane</keyword>
<keyword evidence="4" id="KW-1185">Reference proteome</keyword>